<dbReference type="NCBIfam" id="NF008956">
    <property type="entry name" value="PRK12299.1"/>
    <property type="match status" value="1"/>
</dbReference>
<dbReference type="InterPro" id="IPR006169">
    <property type="entry name" value="GTP1_OBG_dom"/>
</dbReference>
<dbReference type="EMBL" id="CP002189">
    <property type="protein sequence ID" value="ADV33504.1"/>
    <property type="molecule type" value="Genomic_DNA"/>
</dbReference>
<dbReference type="CDD" id="cd01898">
    <property type="entry name" value="Obg"/>
    <property type="match status" value="1"/>
</dbReference>
<dbReference type="Gene3D" id="3.40.50.300">
    <property type="entry name" value="P-loop containing nucleotide triphosphate hydrolases"/>
    <property type="match status" value="1"/>
</dbReference>
<dbReference type="Gene3D" id="2.70.210.12">
    <property type="entry name" value="GTP1/OBG domain"/>
    <property type="match status" value="1"/>
</dbReference>
<keyword evidence="6 8" id="KW-0460">Magnesium</keyword>
<dbReference type="InterPro" id="IPR036726">
    <property type="entry name" value="GTP1_OBG_dom_sf"/>
</dbReference>
<dbReference type="SUPFAM" id="SSF52540">
    <property type="entry name" value="P-loop containing nucleoside triphosphate hydrolases"/>
    <property type="match status" value="1"/>
</dbReference>
<dbReference type="InterPro" id="IPR006073">
    <property type="entry name" value="GTP-bd"/>
</dbReference>
<comment type="similarity">
    <text evidence="1 8">Belongs to the TRAFAC class OBG-HflX-like GTPase superfamily. OBG GTPase family.</text>
</comment>
<evidence type="ECO:0000256" key="6">
    <source>
        <dbReference type="ARBA" id="ARBA00022842"/>
    </source>
</evidence>
<keyword evidence="2 8" id="KW-0963">Cytoplasm</keyword>
<dbReference type="FunFam" id="2.70.210.12:FF:000001">
    <property type="entry name" value="GTPase Obg"/>
    <property type="match status" value="1"/>
</dbReference>
<dbReference type="SUPFAM" id="SSF82051">
    <property type="entry name" value="Obg GTP-binding protein N-terminal domain"/>
    <property type="match status" value="1"/>
</dbReference>
<dbReference type="GO" id="GO:0043022">
    <property type="term" value="F:ribosome binding"/>
    <property type="evidence" value="ECO:0007669"/>
    <property type="project" value="UniProtKB-ARBA"/>
</dbReference>
<feature type="binding site" evidence="8">
    <location>
        <position position="184"/>
    </location>
    <ligand>
        <name>Mg(2+)</name>
        <dbReference type="ChEBI" id="CHEBI:18420"/>
    </ligand>
</feature>
<keyword evidence="3 8" id="KW-0479">Metal-binding</keyword>
<feature type="binding site" evidence="8">
    <location>
        <begin position="330"/>
        <end position="332"/>
    </location>
    <ligand>
        <name>GTP</name>
        <dbReference type="ChEBI" id="CHEBI:37565"/>
    </ligand>
</feature>
<dbReference type="RefSeq" id="WP_013516429.1">
    <property type="nucleotide sequence ID" value="NC_014909.2"/>
</dbReference>
<evidence type="ECO:0000313" key="12">
    <source>
        <dbReference type="Proteomes" id="UP000007464"/>
    </source>
</evidence>
<feature type="binding site" evidence="8">
    <location>
        <begin position="299"/>
        <end position="302"/>
    </location>
    <ligand>
        <name>GTP</name>
        <dbReference type="ChEBI" id="CHEBI:37565"/>
    </ligand>
</feature>
<dbReference type="PIRSF" id="PIRSF002401">
    <property type="entry name" value="GTP_bd_Obg/CgtA"/>
    <property type="match status" value="1"/>
</dbReference>
<organism evidence="11 12">
    <name type="scientific">Blochmanniella vafra (strain BVAF)</name>
    <dbReference type="NCBI Taxonomy" id="859654"/>
    <lineage>
        <taxon>Bacteria</taxon>
        <taxon>Pseudomonadati</taxon>
        <taxon>Pseudomonadota</taxon>
        <taxon>Gammaproteobacteria</taxon>
        <taxon>Enterobacterales</taxon>
        <taxon>Enterobacteriaceae</taxon>
        <taxon>ant endosymbionts</taxon>
        <taxon>Candidatus Blochmanniella</taxon>
    </lineage>
</organism>
<dbReference type="HOGENOM" id="CLU_011747_2_0_6"/>
<evidence type="ECO:0000256" key="1">
    <source>
        <dbReference type="ARBA" id="ARBA00007699"/>
    </source>
</evidence>
<dbReference type="InterPro" id="IPR006074">
    <property type="entry name" value="GTP1-OBG_CS"/>
</dbReference>
<dbReference type="InterPro" id="IPR027417">
    <property type="entry name" value="P-loop_NTPase"/>
</dbReference>
<comment type="subunit">
    <text evidence="8">Monomer.</text>
</comment>
<keyword evidence="7 8" id="KW-0342">GTP-binding</keyword>
<feature type="binding site" evidence="8">
    <location>
        <begin position="202"/>
        <end position="206"/>
    </location>
    <ligand>
        <name>GTP</name>
        <dbReference type="ChEBI" id="CHEBI:37565"/>
    </ligand>
</feature>
<comment type="subcellular location">
    <subcellularLocation>
        <location evidence="8">Cytoplasm</location>
    </subcellularLocation>
</comment>
<dbReference type="InterPro" id="IPR045086">
    <property type="entry name" value="OBG_GTPase"/>
</dbReference>
<dbReference type="PRINTS" id="PR00326">
    <property type="entry name" value="GTP1OBG"/>
</dbReference>
<comment type="cofactor">
    <cofactor evidence="8">
        <name>Mg(2+)</name>
        <dbReference type="ChEBI" id="CHEBI:18420"/>
    </cofactor>
</comment>
<dbReference type="Pfam" id="PF01926">
    <property type="entry name" value="MMR_HSR1"/>
    <property type="match status" value="1"/>
</dbReference>
<proteinExistence type="inferred from homology"/>
<dbReference type="STRING" id="859654.BVAF_095"/>
<feature type="binding site" evidence="8">
    <location>
        <begin position="177"/>
        <end position="184"/>
    </location>
    <ligand>
        <name>GTP</name>
        <dbReference type="ChEBI" id="CHEBI:37565"/>
    </ligand>
</feature>
<keyword evidence="5 8" id="KW-0378">Hydrolase</keyword>
<keyword evidence="4 8" id="KW-0547">Nucleotide-binding</keyword>
<protein>
    <recommendedName>
        <fullName evidence="8">GTPase Obg</fullName>
        <ecNumber evidence="8">3.6.5.-</ecNumber>
    </recommendedName>
    <alternativeName>
        <fullName evidence="8">GTP-binding protein Obg</fullName>
    </alternativeName>
</protein>
<dbReference type="GO" id="GO:0005525">
    <property type="term" value="F:GTP binding"/>
    <property type="evidence" value="ECO:0007669"/>
    <property type="project" value="UniProtKB-UniRule"/>
</dbReference>
<accession>E8Q6R3</accession>
<gene>
    <name evidence="11" type="primary">obgE</name>
    <name evidence="8" type="synonym">obg</name>
    <name evidence="11" type="synonym">yhbZ</name>
    <name evidence="11" type="ordered locus">BVAF_095</name>
</gene>
<dbReference type="EC" id="3.6.5.-" evidence="8"/>
<evidence type="ECO:0000256" key="8">
    <source>
        <dbReference type="HAMAP-Rule" id="MF_01454"/>
    </source>
</evidence>
<dbReference type="GO" id="GO:0003924">
    <property type="term" value="F:GTPase activity"/>
    <property type="evidence" value="ECO:0007669"/>
    <property type="project" value="UniProtKB-UniRule"/>
</dbReference>
<evidence type="ECO:0000256" key="5">
    <source>
        <dbReference type="ARBA" id="ARBA00022801"/>
    </source>
</evidence>
<dbReference type="HAMAP" id="MF_01454">
    <property type="entry name" value="GTPase_Obg"/>
    <property type="match status" value="1"/>
</dbReference>
<dbReference type="Pfam" id="PF01018">
    <property type="entry name" value="GTP1_OBG"/>
    <property type="match status" value="1"/>
</dbReference>
<name>E8Q6R3_BLOVB</name>
<dbReference type="InterPro" id="IPR031167">
    <property type="entry name" value="G_OBG"/>
</dbReference>
<dbReference type="GO" id="GO:0042254">
    <property type="term" value="P:ribosome biogenesis"/>
    <property type="evidence" value="ECO:0007669"/>
    <property type="project" value="UniProtKB-UniRule"/>
</dbReference>
<feature type="domain" description="OBG-type G" evidence="9">
    <location>
        <begin position="171"/>
        <end position="349"/>
    </location>
</feature>
<dbReference type="GO" id="GO:0005737">
    <property type="term" value="C:cytoplasm"/>
    <property type="evidence" value="ECO:0007669"/>
    <property type="project" value="UniProtKB-SubCell"/>
</dbReference>
<dbReference type="NCBIfam" id="TIGR02729">
    <property type="entry name" value="Obg_CgtA"/>
    <property type="match status" value="1"/>
</dbReference>
<evidence type="ECO:0000259" key="10">
    <source>
        <dbReference type="PROSITE" id="PS51883"/>
    </source>
</evidence>
<dbReference type="PANTHER" id="PTHR11702">
    <property type="entry name" value="DEVELOPMENTALLY REGULATED GTP-BINDING PROTEIN-RELATED"/>
    <property type="match status" value="1"/>
</dbReference>
<dbReference type="PROSITE" id="PS00905">
    <property type="entry name" value="GTP1_OBG"/>
    <property type="match status" value="1"/>
</dbReference>
<reference evidence="11 12" key="1">
    <citation type="journal article" date="2010" name="BMC Genomics">
        <title>Unprecedented loss of ammonia assimilation capability in a urease-encoding bacterial mutualist.</title>
        <authorList>
            <person name="Williams L.E."/>
            <person name="Wernegreen J.J."/>
        </authorList>
    </citation>
    <scope>NUCLEOTIDE SEQUENCE [LARGE SCALE GENOMIC DNA]</scope>
    <source>
        <strain evidence="11 12">BVAF</strain>
    </source>
</reference>
<dbReference type="Proteomes" id="UP000007464">
    <property type="component" value="Chromosome"/>
</dbReference>
<evidence type="ECO:0000259" key="9">
    <source>
        <dbReference type="PROSITE" id="PS51710"/>
    </source>
</evidence>
<dbReference type="AlphaFoldDB" id="E8Q6R3"/>
<dbReference type="KEGG" id="bva:BVAF_095"/>
<evidence type="ECO:0000256" key="3">
    <source>
        <dbReference type="ARBA" id="ARBA00022723"/>
    </source>
</evidence>
<evidence type="ECO:0000313" key="11">
    <source>
        <dbReference type="EMBL" id="ADV33504.1"/>
    </source>
</evidence>
<dbReference type="PANTHER" id="PTHR11702:SF31">
    <property type="entry name" value="MITOCHONDRIAL RIBOSOME-ASSOCIATED GTPASE 2"/>
    <property type="match status" value="1"/>
</dbReference>
<comment type="function">
    <text evidence="8">An essential GTPase which binds GTP, GDP and possibly (p)ppGpp with moderate affinity, with high nucleotide exchange rates and a fairly low GTP hydrolysis rate. Plays a role in control of the cell cycle, stress response, ribosome biogenesis and in those bacteria that undergo differentiation, in morphogenesis control.</text>
</comment>
<dbReference type="GO" id="GO:0000287">
    <property type="term" value="F:magnesium ion binding"/>
    <property type="evidence" value="ECO:0007669"/>
    <property type="project" value="InterPro"/>
</dbReference>
<dbReference type="OrthoDB" id="9807318at2"/>
<feature type="binding site" evidence="8">
    <location>
        <position position="204"/>
    </location>
    <ligand>
        <name>Mg(2+)</name>
        <dbReference type="ChEBI" id="CHEBI:18420"/>
    </ligand>
</feature>
<evidence type="ECO:0000256" key="4">
    <source>
        <dbReference type="ARBA" id="ARBA00022741"/>
    </source>
</evidence>
<feature type="binding site" evidence="8">
    <location>
        <begin position="229"/>
        <end position="232"/>
    </location>
    <ligand>
        <name>GTP</name>
        <dbReference type="ChEBI" id="CHEBI:37565"/>
    </ligand>
</feature>
<feature type="domain" description="Obg" evidence="10">
    <location>
        <begin position="1"/>
        <end position="170"/>
    </location>
</feature>
<dbReference type="InterPro" id="IPR014100">
    <property type="entry name" value="GTP-bd_Obg/CgtA"/>
</dbReference>
<dbReference type="PROSITE" id="PS51710">
    <property type="entry name" value="G_OBG"/>
    <property type="match status" value="1"/>
</dbReference>
<sequence>MKFVDVVNITVIAGTGGNGCISFIKIGRNKFFRKPNGSNGGDGGNVWLLSDSNIKTLSYFSSHRIFKAGNGVSGRSRGRSGKRGKDMIIHVPVGTRVSCLKTNALLGDMINQKNGTLLLVARGGRHGVGNNGVKFLRNKHYKNNSNILCWDRVQGRSGEIQHLLLDLFLVADVGVFGLPNSGKSSFVSMVSQAKSKVADYPFTTLTPKLGVVQVEDKSVVNNSSFVIEDVPGIIKGASTGSGLGLRFLKHLQRCQMLLHFVDINPADKSDPVKNIIDIEQELKAYDRRLIDKTRWLVFNKIDLLDEFKLEDRINSIIRSVQWNSRYYAISVTHKINISLLCWDIVQFINKDGFIESANSKV</sequence>
<dbReference type="PROSITE" id="PS51883">
    <property type="entry name" value="OBG"/>
    <property type="match status" value="1"/>
</dbReference>
<evidence type="ECO:0000256" key="2">
    <source>
        <dbReference type="ARBA" id="ARBA00022490"/>
    </source>
</evidence>
<keyword evidence="12" id="KW-1185">Reference proteome</keyword>
<evidence type="ECO:0000256" key="7">
    <source>
        <dbReference type="ARBA" id="ARBA00023134"/>
    </source>
</evidence>